<keyword evidence="1" id="KW-0479">Metal-binding</keyword>
<keyword evidence="2" id="KW-0378">Hydrolase</keyword>
<dbReference type="Pfam" id="PF00149">
    <property type="entry name" value="Metallophos"/>
    <property type="match status" value="1"/>
</dbReference>
<gene>
    <name evidence="6" type="ORF">SIL20_03970</name>
</gene>
<dbReference type="GO" id="GO:0046872">
    <property type="term" value="F:metal ion binding"/>
    <property type="evidence" value="ECO:0007669"/>
    <property type="project" value="UniProtKB-KW"/>
</dbReference>
<comment type="similarity">
    <text evidence="4">Belongs to the cyclic nucleotide phosphodiesterase class-III family.</text>
</comment>
<protein>
    <submittedName>
        <fullName evidence="6">Metallophosphoesterase</fullName>
    </submittedName>
</protein>
<evidence type="ECO:0000256" key="2">
    <source>
        <dbReference type="ARBA" id="ARBA00022801"/>
    </source>
</evidence>
<feature type="domain" description="Calcineurin-like phosphoesterase" evidence="5">
    <location>
        <begin position="1"/>
        <end position="251"/>
    </location>
</feature>
<accession>A0AAJ2VS51</accession>
<dbReference type="Proteomes" id="UP001282336">
    <property type="component" value="Unassembled WGS sequence"/>
</dbReference>
<dbReference type="RefSeq" id="WP_319627267.1">
    <property type="nucleotide sequence ID" value="NZ_JAWXRB010000002.1"/>
</dbReference>
<evidence type="ECO:0000256" key="4">
    <source>
        <dbReference type="ARBA" id="ARBA00025742"/>
    </source>
</evidence>
<dbReference type="InterPro" id="IPR004843">
    <property type="entry name" value="Calcineurin-like_PHP"/>
</dbReference>
<proteinExistence type="inferred from homology"/>
<evidence type="ECO:0000313" key="6">
    <source>
        <dbReference type="EMBL" id="MDX6030671.1"/>
    </source>
</evidence>
<evidence type="ECO:0000256" key="1">
    <source>
        <dbReference type="ARBA" id="ARBA00022723"/>
    </source>
</evidence>
<keyword evidence="3" id="KW-0408">Iron</keyword>
<evidence type="ECO:0000259" key="5">
    <source>
        <dbReference type="Pfam" id="PF00149"/>
    </source>
</evidence>
<dbReference type="PANTHER" id="PTHR42988">
    <property type="entry name" value="PHOSPHOHYDROLASE"/>
    <property type="match status" value="1"/>
</dbReference>
<name>A0AAJ2VS51_9ENTR</name>
<dbReference type="AlphaFoldDB" id="A0AAJ2VS51"/>
<organism evidence="6 7">
    <name type="scientific">Scandinavium lactucae</name>
    <dbReference type="NCBI Taxonomy" id="3095028"/>
    <lineage>
        <taxon>Bacteria</taxon>
        <taxon>Pseudomonadati</taxon>
        <taxon>Pseudomonadota</taxon>
        <taxon>Gammaproteobacteria</taxon>
        <taxon>Enterobacterales</taxon>
        <taxon>Enterobacteriaceae</taxon>
        <taxon>Scandinavium</taxon>
    </lineage>
</organism>
<dbReference type="EMBL" id="JAWXRC010000018">
    <property type="protein sequence ID" value="MDX6030671.1"/>
    <property type="molecule type" value="Genomic_DNA"/>
</dbReference>
<dbReference type="InterPro" id="IPR050884">
    <property type="entry name" value="CNP_phosphodiesterase-III"/>
</dbReference>
<dbReference type="GO" id="GO:0016787">
    <property type="term" value="F:hydrolase activity"/>
    <property type="evidence" value="ECO:0007669"/>
    <property type="project" value="UniProtKB-KW"/>
</dbReference>
<sequence>MKILVISDLHIGAAARAKDFCTSADEGSSAIVEDFIQDFRELVAKENISATHLLIAGDITNRGETIEFDLAEKRIKDISQILNIPHKNVFFVPGNHDGNWKHEKESVDRGDDPEKTRSAKYLNIRTNSFFSDLLDNSRFSSYYVDPYSALWESDDLIVVGVNSSAFDCYDKNVKFGEVNLKCLESLEDKLVKVCNAPRKLKILLTHHHPKNYTDRTFPKADLSEMKNAEDFLRFASRNQFDFIVHGHKHIPRFDYQLDSEGYSVNILSAGSFSAQLKDWHNGVANFFHLIEHHDFCPENDCSRGKVITWSYFTNHKWQKASLERDYIGFEEFFGLVVLKPKLRKLLSRIIQDGMSEKEYIKWKDILSKDPGLLYCNRKLLYSAIADLSEALNYEVMPCKTDDFILWAGGENELQ</sequence>
<evidence type="ECO:0000313" key="7">
    <source>
        <dbReference type="Proteomes" id="UP001282336"/>
    </source>
</evidence>
<dbReference type="InterPro" id="IPR029052">
    <property type="entry name" value="Metallo-depent_PP-like"/>
</dbReference>
<evidence type="ECO:0000256" key="3">
    <source>
        <dbReference type="ARBA" id="ARBA00023004"/>
    </source>
</evidence>
<dbReference type="PANTHER" id="PTHR42988:SF2">
    <property type="entry name" value="CYCLIC NUCLEOTIDE PHOSPHODIESTERASE CBUA0032-RELATED"/>
    <property type="match status" value="1"/>
</dbReference>
<dbReference type="Gene3D" id="3.60.21.10">
    <property type="match status" value="1"/>
</dbReference>
<dbReference type="SUPFAM" id="SSF56300">
    <property type="entry name" value="Metallo-dependent phosphatases"/>
    <property type="match status" value="1"/>
</dbReference>
<reference evidence="6" key="1">
    <citation type="submission" date="2023-11" db="EMBL/GenBank/DDBJ databases">
        <title>Scandinavium wanjuensis sp. nov., isolated from lettuce South Korea.</title>
        <authorList>
            <person name="Park J."/>
            <person name="Park S."/>
            <person name="Oh K.K."/>
            <person name="Cho G.S."/>
            <person name="Franz C.M.A.P."/>
        </authorList>
    </citation>
    <scope>NUCLEOTIDE SEQUENCE</scope>
    <source>
        <strain evidence="6">V105_12</strain>
    </source>
</reference>
<comment type="caution">
    <text evidence="6">The sequence shown here is derived from an EMBL/GenBank/DDBJ whole genome shotgun (WGS) entry which is preliminary data.</text>
</comment>